<gene>
    <name evidence="1" type="ORF">HPB50_021506</name>
</gene>
<organism evidence="1 2">
    <name type="scientific">Hyalomma asiaticum</name>
    <name type="common">Tick</name>
    <dbReference type="NCBI Taxonomy" id="266040"/>
    <lineage>
        <taxon>Eukaryota</taxon>
        <taxon>Metazoa</taxon>
        <taxon>Ecdysozoa</taxon>
        <taxon>Arthropoda</taxon>
        <taxon>Chelicerata</taxon>
        <taxon>Arachnida</taxon>
        <taxon>Acari</taxon>
        <taxon>Parasitiformes</taxon>
        <taxon>Ixodida</taxon>
        <taxon>Ixodoidea</taxon>
        <taxon>Ixodidae</taxon>
        <taxon>Hyalomminae</taxon>
        <taxon>Hyalomma</taxon>
    </lineage>
</organism>
<keyword evidence="2" id="KW-1185">Reference proteome</keyword>
<evidence type="ECO:0000313" key="1">
    <source>
        <dbReference type="EMBL" id="KAH6934204.1"/>
    </source>
</evidence>
<accession>A0ACB7SK84</accession>
<dbReference type="Proteomes" id="UP000821845">
    <property type="component" value="Chromosome 4"/>
</dbReference>
<reference evidence="1" key="1">
    <citation type="submission" date="2020-05" db="EMBL/GenBank/DDBJ databases">
        <title>Large-scale comparative analyses of tick genomes elucidate their genetic diversity and vector capacities.</title>
        <authorList>
            <person name="Jia N."/>
            <person name="Wang J."/>
            <person name="Shi W."/>
            <person name="Du L."/>
            <person name="Sun Y."/>
            <person name="Zhan W."/>
            <person name="Jiang J."/>
            <person name="Wang Q."/>
            <person name="Zhang B."/>
            <person name="Ji P."/>
            <person name="Sakyi L.B."/>
            <person name="Cui X."/>
            <person name="Yuan T."/>
            <person name="Jiang B."/>
            <person name="Yang W."/>
            <person name="Lam T.T.-Y."/>
            <person name="Chang Q."/>
            <person name="Ding S."/>
            <person name="Wang X."/>
            <person name="Zhu J."/>
            <person name="Ruan X."/>
            <person name="Zhao L."/>
            <person name="Wei J."/>
            <person name="Que T."/>
            <person name="Du C."/>
            <person name="Cheng J."/>
            <person name="Dai P."/>
            <person name="Han X."/>
            <person name="Huang E."/>
            <person name="Gao Y."/>
            <person name="Liu J."/>
            <person name="Shao H."/>
            <person name="Ye R."/>
            <person name="Li L."/>
            <person name="Wei W."/>
            <person name="Wang X."/>
            <person name="Wang C."/>
            <person name="Yang T."/>
            <person name="Huo Q."/>
            <person name="Li W."/>
            <person name="Guo W."/>
            <person name="Chen H."/>
            <person name="Zhou L."/>
            <person name="Ni X."/>
            <person name="Tian J."/>
            <person name="Zhou Y."/>
            <person name="Sheng Y."/>
            <person name="Liu T."/>
            <person name="Pan Y."/>
            <person name="Xia L."/>
            <person name="Li J."/>
            <person name="Zhao F."/>
            <person name="Cao W."/>
        </authorList>
    </citation>
    <scope>NUCLEOTIDE SEQUENCE</scope>
    <source>
        <strain evidence="1">Hyas-2018</strain>
    </source>
</reference>
<evidence type="ECO:0000313" key="2">
    <source>
        <dbReference type="Proteomes" id="UP000821845"/>
    </source>
</evidence>
<sequence length="201" mass="23076">MGTTESDVLSQMQQRDYLQLLVRQLRARRGATNTLASRQQPGSTAAATSRHVSEEEWSLQQQIRDVLGRLQGACQSGQMRNPGACESFQQPQQHLAREQSYKSSSKPRTSMSYTNARTSEESTAVRSSAQIVPPWNDRPRWPYPYTACQTALQIWKAQQGILQDLLLDLLRVVRQDELQMSTEQFQPYHLSNMQWGKTRYK</sequence>
<protein>
    <submittedName>
        <fullName evidence="1">Uncharacterized protein</fullName>
    </submittedName>
</protein>
<name>A0ACB7SK84_HYAAI</name>
<comment type="caution">
    <text evidence="1">The sequence shown here is derived from an EMBL/GenBank/DDBJ whole genome shotgun (WGS) entry which is preliminary data.</text>
</comment>
<proteinExistence type="predicted"/>
<dbReference type="EMBL" id="CM023484">
    <property type="protein sequence ID" value="KAH6934204.1"/>
    <property type="molecule type" value="Genomic_DNA"/>
</dbReference>